<feature type="compositionally biased region" description="Low complexity" evidence="1">
    <location>
        <begin position="294"/>
        <end position="303"/>
    </location>
</feature>
<feature type="compositionally biased region" description="Gly residues" evidence="1">
    <location>
        <begin position="261"/>
        <end position="278"/>
    </location>
</feature>
<organism evidence="3 4">
    <name type="scientific">Rhizodiscina lignyota</name>
    <dbReference type="NCBI Taxonomy" id="1504668"/>
    <lineage>
        <taxon>Eukaryota</taxon>
        <taxon>Fungi</taxon>
        <taxon>Dikarya</taxon>
        <taxon>Ascomycota</taxon>
        <taxon>Pezizomycotina</taxon>
        <taxon>Dothideomycetes</taxon>
        <taxon>Pleosporomycetidae</taxon>
        <taxon>Aulographales</taxon>
        <taxon>Rhizodiscinaceae</taxon>
        <taxon>Rhizodiscina</taxon>
    </lineage>
</organism>
<feature type="domain" description="Mso1 N-terminal" evidence="2">
    <location>
        <begin position="21"/>
        <end position="60"/>
    </location>
</feature>
<dbReference type="EMBL" id="ML978128">
    <property type="protein sequence ID" value="KAF2097126.1"/>
    <property type="molecule type" value="Genomic_DNA"/>
</dbReference>
<dbReference type="Pfam" id="PF14475">
    <property type="entry name" value="Mso1_Sec1_bdg"/>
    <property type="match status" value="1"/>
</dbReference>
<feature type="compositionally biased region" description="Low complexity" evidence="1">
    <location>
        <begin position="131"/>
        <end position="149"/>
    </location>
</feature>
<feature type="compositionally biased region" description="Polar residues" evidence="1">
    <location>
        <begin position="281"/>
        <end position="292"/>
    </location>
</feature>
<reference evidence="3" key="1">
    <citation type="journal article" date="2020" name="Stud. Mycol.">
        <title>101 Dothideomycetes genomes: a test case for predicting lifestyles and emergence of pathogens.</title>
        <authorList>
            <person name="Haridas S."/>
            <person name="Albert R."/>
            <person name="Binder M."/>
            <person name="Bloem J."/>
            <person name="Labutti K."/>
            <person name="Salamov A."/>
            <person name="Andreopoulos B."/>
            <person name="Baker S."/>
            <person name="Barry K."/>
            <person name="Bills G."/>
            <person name="Bluhm B."/>
            <person name="Cannon C."/>
            <person name="Castanera R."/>
            <person name="Culley D."/>
            <person name="Daum C."/>
            <person name="Ezra D."/>
            <person name="Gonzalez J."/>
            <person name="Henrissat B."/>
            <person name="Kuo A."/>
            <person name="Liang C."/>
            <person name="Lipzen A."/>
            <person name="Lutzoni F."/>
            <person name="Magnuson J."/>
            <person name="Mondo S."/>
            <person name="Nolan M."/>
            <person name="Ohm R."/>
            <person name="Pangilinan J."/>
            <person name="Park H.-J."/>
            <person name="Ramirez L."/>
            <person name="Alfaro M."/>
            <person name="Sun H."/>
            <person name="Tritt A."/>
            <person name="Yoshinaga Y."/>
            <person name="Zwiers L.-H."/>
            <person name="Turgeon B."/>
            <person name="Goodwin S."/>
            <person name="Spatafora J."/>
            <person name="Crous P."/>
            <person name="Grigoriev I."/>
        </authorList>
    </citation>
    <scope>NUCLEOTIDE SEQUENCE</scope>
    <source>
        <strain evidence="3">CBS 133067</strain>
    </source>
</reference>
<feature type="compositionally biased region" description="Gly residues" evidence="1">
    <location>
        <begin position="85"/>
        <end position="103"/>
    </location>
</feature>
<protein>
    <recommendedName>
        <fullName evidence="2">Mso1 N-terminal domain-containing protein</fullName>
    </recommendedName>
</protein>
<feature type="compositionally biased region" description="Polar residues" evidence="1">
    <location>
        <begin position="164"/>
        <end position="194"/>
    </location>
</feature>
<feature type="region of interest" description="Disordered" evidence="1">
    <location>
        <begin position="55"/>
        <end position="312"/>
    </location>
</feature>
<dbReference type="AlphaFoldDB" id="A0A9P4IF86"/>
<name>A0A9P4IF86_9PEZI</name>
<proteinExistence type="predicted"/>
<feature type="compositionally biased region" description="Polar residues" evidence="1">
    <location>
        <begin position="215"/>
        <end position="235"/>
    </location>
</feature>
<feature type="compositionally biased region" description="Pro residues" evidence="1">
    <location>
        <begin position="59"/>
        <end position="72"/>
    </location>
</feature>
<keyword evidence="4" id="KW-1185">Reference proteome</keyword>
<evidence type="ECO:0000313" key="4">
    <source>
        <dbReference type="Proteomes" id="UP000799772"/>
    </source>
</evidence>
<sequence length="312" mass="31933">MSSYSSYLSSALTTATNKYTSLRRALLPDETDGDTDDDSHVCRVLRAYYTEKGRQLPEWLPPDPKAPPPPPAAQFVSSTRRQQEGGYGGSGQMGGQRGSGGGLSDLWDNSGRSSTPAAVPSSLRAGRANNMSMDSAQSSTTSLSRSSARPGIVDSYQRGGGEQAQAQSRPLPSQRAGSYQSGMKSPPSDQTPPGSSGGGSAQDRLKARLWGGGRSSSPVANQSAASSPGLSSVGSRNPYEPSGGSGGRDQQPMTSANAPWAGGGDDYGVYSGGGGYGSSGNPYASSTNQAPSRSGLPSGPKRGLPGGPRPHR</sequence>
<comment type="caution">
    <text evidence="3">The sequence shown here is derived from an EMBL/GenBank/DDBJ whole genome shotgun (WGS) entry which is preliminary data.</text>
</comment>
<dbReference type="InterPro" id="IPR028095">
    <property type="entry name" value="Mso1_N_dom"/>
</dbReference>
<evidence type="ECO:0000256" key="1">
    <source>
        <dbReference type="SAM" id="MobiDB-lite"/>
    </source>
</evidence>
<dbReference type="OrthoDB" id="2683368at2759"/>
<accession>A0A9P4IF86</accession>
<evidence type="ECO:0000259" key="2">
    <source>
        <dbReference type="Pfam" id="PF14475"/>
    </source>
</evidence>
<evidence type="ECO:0000313" key="3">
    <source>
        <dbReference type="EMBL" id="KAF2097126.1"/>
    </source>
</evidence>
<dbReference type="Proteomes" id="UP000799772">
    <property type="component" value="Unassembled WGS sequence"/>
</dbReference>
<gene>
    <name evidence="3" type="ORF">NA57DRAFT_77381</name>
</gene>